<protein>
    <recommendedName>
        <fullName evidence="2">UPF0301 protein MoryE10_00360</fullName>
    </recommendedName>
</protein>
<dbReference type="Pfam" id="PF02622">
    <property type="entry name" value="DUF179"/>
    <property type="match status" value="1"/>
</dbReference>
<dbReference type="KEGG" id="moz:MoryE10_00360"/>
<sequence length="187" mass="20474">MTEFDSLANQFLIAMPAMEDLFFTRTVTFMCQHNADGALGIVINRPSDLTLGDILTQMNIESHNPAVNRMQVLIGGPVHPERGFVIHEPPGQWESSMRISDDIALTTSRDILEAVARGEGPRHVLVALGYAGWSGGQLEKEILGNAWLNTPIDRSILFERPTNQRWKDAVAAMGVDVALLSSQAGHA</sequence>
<keyword evidence="4" id="KW-1185">Reference proteome</keyword>
<gene>
    <name evidence="3" type="ORF">MoryE10_00360</name>
</gene>
<dbReference type="Proteomes" id="UP000824988">
    <property type="component" value="Chromosome"/>
</dbReference>
<dbReference type="InterPro" id="IPR003774">
    <property type="entry name" value="AlgH-like"/>
</dbReference>
<evidence type="ECO:0000256" key="1">
    <source>
        <dbReference type="ARBA" id="ARBA00009600"/>
    </source>
</evidence>
<proteinExistence type="inferred from homology"/>
<dbReference type="RefSeq" id="WP_221047845.1">
    <property type="nucleotide sequence ID" value="NZ_AP019782.1"/>
</dbReference>
<evidence type="ECO:0000313" key="3">
    <source>
        <dbReference type="EMBL" id="BBL69430.1"/>
    </source>
</evidence>
<dbReference type="AlphaFoldDB" id="A0A8D4VN61"/>
<dbReference type="GO" id="GO:0005829">
    <property type="term" value="C:cytosol"/>
    <property type="evidence" value="ECO:0007669"/>
    <property type="project" value="TreeGrafter"/>
</dbReference>
<reference evidence="3" key="1">
    <citation type="submission" date="2019-06" db="EMBL/GenBank/DDBJ databases">
        <title>Complete genome sequence of Methylogaea oryzae strain JCM16910.</title>
        <authorList>
            <person name="Asakawa S."/>
        </authorList>
    </citation>
    <scope>NUCLEOTIDE SEQUENCE</scope>
    <source>
        <strain evidence="3">E10</strain>
    </source>
</reference>
<evidence type="ECO:0000256" key="2">
    <source>
        <dbReference type="HAMAP-Rule" id="MF_00758"/>
    </source>
</evidence>
<name>A0A8D4VN61_9GAMM</name>
<evidence type="ECO:0000313" key="4">
    <source>
        <dbReference type="Proteomes" id="UP000824988"/>
    </source>
</evidence>
<dbReference type="NCBIfam" id="NF001266">
    <property type="entry name" value="PRK00228.1-1"/>
    <property type="match status" value="1"/>
</dbReference>
<accession>A0A8D4VN61</accession>
<dbReference type="EMBL" id="AP019782">
    <property type="protein sequence ID" value="BBL69430.1"/>
    <property type="molecule type" value="Genomic_DNA"/>
</dbReference>
<dbReference type="PANTHER" id="PTHR30327:SF1">
    <property type="entry name" value="UPF0301 PROTEIN YQGE"/>
    <property type="match status" value="1"/>
</dbReference>
<comment type="similarity">
    <text evidence="1 2">Belongs to the UPF0301 (AlgH) family.</text>
</comment>
<dbReference type="HAMAP" id="MF_00758">
    <property type="entry name" value="UPF0301"/>
    <property type="match status" value="1"/>
</dbReference>
<dbReference type="PANTHER" id="PTHR30327">
    <property type="entry name" value="UNCHARACTERIZED PROTEIN YQGE"/>
    <property type="match status" value="1"/>
</dbReference>
<organism evidence="3 4">
    <name type="scientific">Methylogaea oryzae</name>
    <dbReference type="NCBI Taxonomy" id="1295382"/>
    <lineage>
        <taxon>Bacteria</taxon>
        <taxon>Pseudomonadati</taxon>
        <taxon>Pseudomonadota</taxon>
        <taxon>Gammaproteobacteria</taxon>
        <taxon>Methylococcales</taxon>
        <taxon>Methylococcaceae</taxon>
        <taxon>Methylogaea</taxon>
    </lineage>
</organism>